<name>A0AAV2T402_CALDB</name>
<comment type="caution">
    <text evidence="2">The sequence shown here is derived from an EMBL/GenBank/DDBJ whole genome shotgun (WGS) entry which is preliminary data.</text>
</comment>
<feature type="region of interest" description="Disordered" evidence="1">
    <location>
        <begin position="169"/>
        <end position="194"/>
    </location>
</feature>
<gene>
    <name evidence="2" type="ORF">CDAUBV1_LOCUS4438</name>
</gene>
<organism evidence="2 3">
    <name type="scientific">Calicophoron daubneyi</name>
    <name type="common">Rumen fluke</name>
    <name type="synonym">Paramphistomum daubneyi</name>
    <dbReference type="NCBI Taxonomy" id="300641"/>
    <lineage>
        <taxon>Eukaryota</taxon>
        <taxon>Metazoa</taxon>
        <taxon>Spiralia</taxon>
        <taxon>Lophotrochozoa</taxon>
        <taxon>Platyhelminthes</taxon>
        <taxon>Trematoda</taxon>
        <taxon>Digenea</taxon>
        <taxon>Plagiorchiida</taxon>
        <taxon>Pronocephalata</taxon>
        <taxon>Paramphistomoidea</taxon>
        <taxon>Paramphistomidae</taxon>
        <taxon>Calicophoron</taxon>
    </lineage>
</organism>
<evidence type="ECO:0000256" key="1">
    <source>
        <dbReference type="SAM" id="MobiDB-lite"/>
    </source>
</evidence>
<dbReference type="Proteomes" id="UP001497525">
    <property type="component" value="Unassembled WGS sequence"/>
</dbReference>
<dbReference type="InterPro" id="IPR052394">
    <property type="entry name" value="LRR-containing"/>
</dbReference>
<evidence type="ECO:0000313" key="3">
    <source>
        <dbReference type="Proteomes" id="UP001497525"/>
    </source>
</evidence>
<dbReference type="AlphaFoldDB" id="A0AAV2T402"/>
<evidence type="ECO:0000313" key="2">
    <source>
        <dbReference type="EMBL" id="CAL5131904.1"/>
    </source>
</evidence>
<dbReference type="SUPFAM" id="SSF47473">
    <property type="entry name" value="EF-hand"/>
    <property type="match status" value="1"/>
</dbReference>
<dbReference type="PANTHER" id="PTHR24114:SF2">
    <property type="entry name" value="F-BOX DOMAIN-CONTAINING PROTEIN-RELATED"/>
    <property type="match status" value="1"/>
</dbReference>
<dbReference type="SUPFAM" id="SSF52047">
    <property type="entry name" value="RNI-like"/>
    <property type="match status" value="1"/>
</dbReference>
<dbReference type="Gene3D" id="3.80.10.10">
    <property type="entry name" value="Ribonuclease Inhibitor"/>
    <property type="match status" value="1"/>
</dbReference>
<dbReference type="PROSITE" id="PS51450">
    <property type="entry name" value="LRR"/>
    <property type="match status" value="1"/>
</dbReference>
<dbReference type="PANTHER" id="PTHR24114">
    <property type="entry name" value="LEUCINE RICH REPEAT FAMILY PROTEIN"/>
    <property type="match status" value="1"/>
</dbReference>
<dbReference type="Pfam" id="PF13516">
    <property type="entry name" value="LRR_6"/>
    <property type="match status" value="5"/>
</dbReference>
<dbReference type="InterPro" id="IPR011992">
    <property type="entry name" value="EF-hand-dom_pair"/>
</dbReference>
<evidence type="ECO:0008006" key="4">
    <source>
        <dbReference type="Google" id="ProtNLM"/>
    </source>
</evidence>
<proteinExistence type="predicted"/>
<dbReference type="Gene3D" id="1.10.238.10">
    <property type="entry name" value="EF-hand"/>
    <property type="match status" value="1"/>
</dbReference>
<sequence>METVVGDADVIEEAQVETSVVQETDESVQEGPVAISVDLENVEDNRLTEEQPRQTLIESTGCDIEDFADQDKRQSLVLASSWMDAKLDTYRARSRLWHGPTTYSSGEMSEELGEDTVEEMCTLDESNLELDTDSETDLDFNEADALNVEEPVGVTRKVIWNRPASLKRLPKEKEGNANGPDEGVEGSKTQRFSRWPNEMPTEYQLCHDTIGKAHYIQACIMADVTPVRAILNQLGHKTLNLKHRCLGPSGIGLLSKGIERNATITWMDLSGNSMGAGGAMALAKGLKENTFVKTLLIRDNHLRKKGLEQLYSSLARHTTVKELDLSGNELGNASCGLIAELISSNRVLVSLDISRNGIGSDGAEEFGDAIGSNDTMEQLNISWNSIMGDGAIAVAHGLKENIHLKSCDLSWNAYSGKAAIELARAIRENERLIDLSVRGNRIQDEAGEAFGQALYMGSNGDSRLQTLDLSRNSISTKGVLRLLMQLARMETTPLKMVMLEDIPVDFNCVQLIRTMTGTLPDLQIVHRLQLINGNTRDDIKVDSGKFADLFSLLRDGIRYRSRRLVDILQQLDTEQTKCVTREQFVEALDRLAVNYKRSQIEEVASRLDKLKDGTIYFGNMSNNRSYCANVFEASIGDHTNMIMKSLSQSFPFSSGACRLKVSMMAHM</sequence>
<protein>
    <recommendedName>
        <fullName evidence="4">EF-hand domain-containing protein</fullName>
    </recommendedName>
</protein>
<accession>A0AAV2T402</accession>
<dbReference type="EMBL" id="CAXLJL010000112">
    <property type="protein sequence ID" value="CAL5131904.1"/>
    <property type="molecule type" value="Genomic_DNA"/>
</dbReference>
<dbReference type="InterPro" id="IPR001611">
    <property type="entry name" value="Leu-rich_rpt"/>
</dbReference>
<dbReference type="InterPro" id="IPR032675">
    <property type="entry name" value="LRR_dom_sf"/>
</dbReference>
<reference evidence="2" key="1">
    <citation type="submission" date="2024-06" db="EMBL/GenBank/DDBJ databases">
        <authorList>
            <person name="Liu X."/>
            <person name="Lenzi L."/>
            <person name="Haldenby T S."/>
            <person name="Uol C."/>
        </authorList>
    </citation>
    <scope>NUCLEOTIDE SEQUENCE</scope>
</reference>
<dbReference type="SMART" id="SM00368">
    <property type="entry name" value="LRR_RI"/>
    <property type="match status" value="8"/>
</dbReference>